<feature type="domain" description="HTH iclR-type" evidence="6">
    <location>
        <begin position="25"/>
        <end position="87"/>
    </location>
</feature>
<name>A0ABY2XPR9_9GAMM</name>
<gene>
    <name evidence="8" type="ORF">FGS76_02315</name>
</gene>
<feature type="domain" description="IclR-ED" evidence="7">
    <location>
        <begin position="91"/>
        <end position="274"/>
    </location>
</feature>
<evidence type="ECO:0000259" key="7">
    <source>
        <dbReference type="PROSITE" id="PS51078"/>
    </source>
</evidence>
<dbReference type="Pfam" id="PF01614">
    <property type="entry name" value="IclR_C"/>
    <property type="match status" value="1"/>
</dbReference>
<dbReference type="InterPro" id="IPR014757">
    <property type="entry name" value="Tscrpt_reg_IclR_C"/>
</dbReference>
<evidence type="ECO:0000313" key="9">
    <source>
        <dbReference type="Proteomes" id="UP000739180"/>
    </source>
</evidence>
<sequence>MRASILRGHFGWFVMWDMRMEKDNASSLDRVLDILLLFAGHGQVVKRTEIERRFGLSRSSAYRYLHTLRRRGLITGMARSGEYVLSPGFARLVALTEENGRDMCALVRPILRELAGMTGETALVTHRVGERVLCVGCQEGPRVVRVGLAPALETPLYVGSSAKVHLAHMPDYDIRRVLDHCATLSPEQWSGNVERLEQELVEIRERGYATSVGELEEGVFSTSVPVFCHDGSLLAAVTVAAVGDRAENPEDGLLDHLRIAAARIAREWPRSQHQARQAG</sequence>
<evidence type="ECO:0000256" key="1">
    <source>
        <dbReference type="ARBA" id="ARBA00023015"/>
    </source>
</evidence>
<evidence type="ECO:0000313" key="8">
    <source>
        <dbReference type="EMBL" id="TMW14640.1"/>
    </source>
</evidence>
<evidence type="ECO:0000256" key="5">
    <source>
        <dbReference type="ARBA" id="ARBA00042627"/>
    </source>
</evidence>
<proteinExistence type="predicted"/>
<dbReference type="PROSITE" id="PS51078">
    <property type="entry name" value="ICLR_ED"/>
    <property type="match status" value="1"/>
</dbReference>
<dbReference type="EMBL" id="VCQT01000012">
    <property type="protein sequence ID" value="TMW14640.1"/>
    <property type="molecule type" value="Genomic_DNA"/>
</dbReference>
<dbReference type="SUPFAM" id="SSF46785">
    <property type="entry name" value="Winged helix' DNA-binding domain"/>
    <property type="match status" value="1"/>
</dbReference>
<organism evidence="8 9">
    <name type="scientific">Alloalcanivorax gelatiniphagus</name>
    <dbReference type="NCBI Taxonomy" id="1194167"/>
    <lineage>
        <taxon>Bacteria</taxon>
        <taxon>Pseudomonadati</taxon>
        <taxon>Pseudomonadota</taxon>
        <taxon>Gammaproteobacteria</taxon>
        <taxon>Oceanospirillales</taxon>
        <taxon>Alcanivoracaceae</taxon>
        <taxon>Alloalcanivorax</taxon>
    </lineage>
</organism>
<dbReference type="PROSITE" id="PS51077">
    <property type="entry name" value="HTH_ICLR"/>
    <property type="match status" value="1"/>
</dbReference>
<comment type="caution">
    <text evidence="8">The sequence shown here is derived from an EMBL/GenBank/DDBJ whole genome shotgun (WGS) entry which is preliminary data.</text>
</comment>
<dbReference type="PANTHER" id="PTHR30136:SF24">
    <property type="entry name" value="HTH-TYPE TRANSCRIPTIONAL REPRESSOR ALLR"/>
    <property type="match status" value="1"/>
</dbReference>
<dbReference type="Gene3D" id="1.10.10.10">
    <property type="entry name" value="Winged helix-like DNA-binding domain superfamily/Winged helix DNA-binding domain"/>
    <property type="match status" value="1"/>
</dbReference>
<dbReference type="InterPro" id="IPR029016">
    <property type="entry name" value="GAF-like_dom_sf"/>
</dbReference>
<dbReference type="PANTHER" id="PTHR30136">
    <property type="entry name" value="HELIX-TURN-HELIX TRANSCRIPTIONAL REGULATOR, ICLR FAMILY"/>
    <property type="match status" value="1"/>
</dbReference>
<dbReference type="Pfam" id="PF09339">
    <property type="entry name" value="HTH_IclR"/>
    <property type="match status" value="1"/>
</dbReference>
<evidence type="ECO:0000256" key="3">
    <source>
        <dbReference type="ARBA" id="ARBA00023163"/>
    </source>
</evidence>
<reference evidence="8 9" key="1">
    <citation type="submission" date="2019-05" db="EMBL/GenBank/DDBJ databases">
        <title>Genome of Alcanivorax gelatiniphagus, an oil degrading marine bacteria.</title>
        <authorList>
            <person name="Kwon K.K."/>
        </authorList>
    </citation>
    <scope>NUCLEOTIDE SEQUENCE [LARGE SCALE GENOMIC DNA]</scope>
    <source>
        <strain evidence="8 9">MEBiC 08158</strain>
    </source>
</reference>
<dbReference type="SUPFAM" id="SSF55781">
    <property type="entry name" value="GAF domain-like"/>
    <property type="match status" value="1"/>
</dbReference>
<evidence type="ECO:0000256" key="4">
    <source>
        <dbReference type="ARBA" id="ARBA00040379"/>
    </source>
</evidence>
<evidence type="ECO:0000259" key="6">
    <source>
        <dbReference type="PROSITE" id="PS51077"/>
    </source>
</evidence>
<dbReference type="InterPro" id="IPR050707">
    <property type="entry name" value="HTH_MetabolicPath_Reg"/>
</dbReference>
<dbReference type="Proteomes" id="UP000739180">
    <property type="component" value="Unassembled WGS sequence"/>
</dbReference>
<dbReference type="InterPro" id="IPR036388">
    <property type="entry name" value="WH-like_DNA-bd_sf"/>
</dbReference>
<dbReference type="Gene3D" id="3.30.450.40">
    <property type="match status" value="1"/>
</dbReference>
<keyword evidence="9" id="KW-1185">Reference proteome</keyword>
<keyword evidence="1" id="KW-0805">Transcription regulation</keyword>
<evidence type="ECO:0000256" key="2">
    <source>
        <dbReference type="ARBA" id="ARBA00023125"/>
    </source>
</evidence>
<dbReference type="InterPro" id="IPR036390">
    <property type="entry name" value="WH_DNA-bd_sf"/>
</dbReference>
<dbReference type="SMART" id="SM00346">
    <property type="entry name" value="HTH_ICLR"/>
    <property type="match status" value="1"/>
</dbReference>
<keyword evidence="3" id="KW-0804">Transcription</keyword>
<protein>
    <recommendedName>
        <fullName evidence="4">HTH-type transcriptional repressor AllR</fullName>
    </recommendedName>
    <alternativeName>
        <fullName evidence="5">Negative regulator of allantoin and glyoxylate utilization operons</fullName>
    </alternativeName>
</protein>
<accession>A0ABY2XPR9</accession>
<dbReference type="InterPro" id="IPR005471">
    <property type="entry name" value="Tscrpt_reg_IclR_N"/>
</dbReference>
<keyword evidence="2" id="KW-0238">DNA-binding</keyword>